<feature type="chain" id="PRO_5043571935" description="FAS1 domain-containing protein" evidence="1">
    <location>
        <begin position="26"/>
        <end position="494"/>
    </location>
</feature>
<dbReference type="InterPro" id="IPR000782">
    <property type="entry name" value="FAS1_domain"/>
</dbReference>
<dbReference type="PROSITE" id="PS50213">
    <property type="entry name" value="FAS1"/>
    <property type="match status" value="1"/>
</dbReference>
<organism evidence="3 4">
    <name type="scientific">Fulvitalea axinellae</name>
    <dbReference type="NCBI Taxonomy" id="1182444"/>
    <lineage>
        <taxon>Bacteria</taxon>
        <taxon>Pseudomonadati</taxon>
        <taxon>Bacteroidota</taxon>
        <taxon>Cytophagia</taxon>
        <taxon>Cytophagales</taxon>
        <taxon>Persicobacteraceae</taxon>
        <taxon>Fulvitalea</taxon>
    </lineage>
</organism>
<dbReference type="KEGG" id="fax:FUAX_23520"/>
<feature type="domain" description="FAS1" evidence="2">
    <location>
        <begin position="39"/>
        <end position="167"/>
    </location>
</feature>
<dbReference type="EMBL" id="AP025314">
    <property type="protein sequence ID" value="BDD09920.1"/>
    <property type="molecule type" value="Genomic_DNA"/>
</dbReference>
<dbReference type="Pfam" id="PF02469">
    <property type="entry name" value="Fasciclin"/>
    <property type="match status" value="1"/>
</dbReference>
<keyword evidence="1" id="KW-0732">Signal</keyword>
<dbReference type="InterPro" id="IPR036378">
    <property type="entry name" value="FAS1_dom_sf"/>
</dbReference>
<dbReference type="RefSeq" id="WP_338391504.1">
    <property type="nucleotide sequence ID" value="NZ_AP025314.1"/>
</dbReference>
<sequence length="494" mass="55775">MRIRLFSIYALSVLFAGLLMSCEDAWEDHYEGNTASQYQGTVSEYLQSKPEYARFWSLVKKHGIDQKLAKGGSNTVFAVPDAGMASFDGLDEKAEADKIAYHAGNALVYGYNVTKQKDYFAFLKTFLSKNVRLSESAGTTWANREIKVTESDIVCSDGVVHVLEKALLPTANIYEQLQTLGDEYDAFKKYVSKDTLLFDRELSVEVGKDEFGRTVYDSVFVPRVYFLVRNGDIAHEDSTLTCFALNETAMQATFDDLVMRYYGDESNLPENFDVVELDRSGQKSIGSMRSRIMDEIRNSTVWTGEATVENMPDTLEMTTRRKVIVKASDAGDLSVQSNGYLYTWNRLGLLASDVMGDTLEFESENVPYFTSPDNTLIEVESSGSQQGFFFNMDEPVEVTVECEKLIGGKYMVYYRSAISGHNSLLDITVDGKKFVTEFQPRGNWLNNRLGTVNFDAFGKKVIKIKTLEPYNTDEGLYGISFDKLIFIPYAEHWK</sequence>
<name>A0AAU9CKS8_9BACT</name>
<accession>A0AAU9CKS8</accession>
<dbReference type="PROSITE" id="PS51257">
    <property type="entry name" value="PROKAR_LIPOPROTEIN"/>
    <property type="match status" value="1"/>
</dbReference>
<proteinExistence type="predicted"/>
<evidence type="ECO:0000256" key="1">
    <source>
        <dbReference type="SAM" id="SignalP"/>
    </source>
</evidence>
<keyword evidence="4" id="KW-1185">Reference proteome</keyword>
<dbReference type="AlphaFoldDB" id="A0AAU9CKS8"/>
<reference evidence="3 4" key="1">
    <citation type="submission" date="2021-12" db="EMBL/GenBank/DDBJ databases">
        <title>Genome sequencing of bacteria with rrn-lacking chromosome and rrn-plasmid.</title>
        <authorList>
            <person name="Anda M."/>
            <person name="Iwasaki W."/>
        </authorList>
    </citation>
    <scope>NUCLEOTIDE SEQUENCE [LARGE SCALE GENOMIC DNA]</scope>
    <source>
        <strain evidence="3 4">DSM 100852</strain>
    </source>
</reference>
<protein>
    <recommendedName>
        <fullName evidence="2">FAS1 domain-containing protein</fullName>
    </recommendedName>
</protein>
<dbReference type="Proteomes" id="UP001348817">
    <property type="component" value="Chromosome"/>
</dbReference>
<gene>
    <name evidence="3" type="ORF">FUAX_23520</name>
</gene>
<evidence type="ECO:0000259" key="2">
    <source>
        <dbReference type="PROSITE" id="PS50213"/>
    </source>
</evidence>
<evidence type="ECO:0000313" key="3">
    <source>
        <dbReference type="EMBL" id="BDD09920.1"/>
    </source>
</evidence>
<feature type="signal peptide" evidence="1">
    <location>
        <begin position="1"/>
        <end position="25"/>
    </location>
</feature>
<evidence type="ECO:0000313" key="4">
    <source>
        <dbReference type="Proteomes" id="UP001348817"/>
    </source>
</evidence>
<dbReference type="Gene3D" id="2.30.180.10">
    <property type="entry name" value="FAS1 domain"/>
    <property type="match status" value="1"/>
</dbReference>
<dbReference type="SUPFAM" id="SSF82153">
    <property type="entry name" value="FAS1 domain"/>
    <property type="match status" value="1"/>
</dbReference>